<dbReference type="InterPro" id="IPR027417">
    <property type="entry name" value="P-loop_NTPase"/>
</dbReference>
<evidence type="ECO:0000256" key="1">
    <source>
        <dbReference type="ARBA" id="ARBA00004651"/>
    </source>
</evidence>
<feature type="transmembrane region" description="Helical" evidence="7">
    <location>
        <begin position="78"/>
        <end position="95"/>
    </location>
</feature>
<dbReference type="Gene3D" id="1.20.1560.10">
    <property type="entry name" value="ABC transporter type 1, transmembrane domain"/>
    <property type="match status" value="1"/>
</dbReference>
<evidence type="ECO:0000256" key="6">
    <source>
        <dbReference type="ARBA" id="ARBA00023136"/>
    </source>
</evidence>
<gene>
    <name evidence="10" type="primary">cydC</name>
    <name evidence="10" type="ORF">HHJ78_03765</name>
</gene>
<keyword evidence="2 7" id="KW-0812">Transmembrane</keyword>
<evidence type="ECO:0000313" key="10">
    <source>
        <dbReference type="EMBL" id="NMW64665.1"/>
    </source>
</evidence>
<dbReference type="GO" id="GO:0015421">
    <property type="term" value="F:ABC-type oligopeptide transporter activity"/>
    <property type="evidence" value="ECO:0007669"/>
    <property type="project" value="TreeGrafter"/>
</dbReference>
<dbReference type="SUPFAM" id="SSF52540">
    <property type="entry name" value="P-loop containing nucleoside triphosphate hydrolases"/>
    <property type="match status" value="1"/>
</dbReference>
<dbReference type="GO" id="GO:0005886">
    <property type="term" value="C:plasma membrane"/>
    <property type="evidence" value="ECO:0007669"/>
    <property type="project" value="UniProtKB-SubCell"/>
</dbReference>
<dbReference type="InterPro" id="IPR039421">
    <property type="entry name" value="Type_1_exporter"/>
</dbReference>
<dbReference type="InterPro" id="IPR011527">
    <property type="entry name" value="ABC1_TM_dom"/>
</dbReference>
<evidence type="ECO:0000256" key="3">
    <source>
        <dbReference type="ARBA" id="ARBA00022741"/>
    </source>
</evidence>
<feature type="transmembrane region" description="Helical" evidence="7">
    <location>
        <begin position="263"/>
        <end position="284"/>
    </location>
</feature>
<comment type="caution">
    <text evidence="10">The sequence shown here is derived from an EMBL/GenBank/DDBJ whole genome shotgun (WGS) entry which is preliminary data.</text>
</comment>
<dbReference type="PROSITE" id="PS50929">
    <property type="entry name" value="ABC_TM1F"/>
    <property type="match status" value="1"/>
</dbReference>
<dbReference type="EMBL" id="JABCUR010000002">
    <property type="protein sequence ID" value="NMW64665.1"/>
    <property type="molecule type" value="Genomic_DNA"/>
</dbReference>
<feature type="domain" description="ABC transporter" evidence="8">
    <location>
        <begin position="399"/>
        <end position="641"/>
    </location>
</feature>
<feature type="transmembrane region" description="Helical" evidence="7">
    <location>
        <begin position="157"/>
        <end position="177"/>
    </location>
</feature>
<feature type="transmembrane region" description="Helical" evidence="7">
    <location>
        <begin position="183"/>
        <end position="201"/>
    </location>
</feature>
<keyword evidence="5 7" id="KW-1133">Transmembrane helix</keyword>
<dbReference type="Pfam" id="PF00005">
    <property type="entry name" value="ABC_tran"/>
    <property type="match status" value="1"/>
</dbReference>
<reference evidence="10 11" key="1">
    <citation type="submission" date="2020-04" db="EMBL/GenBank/DDBJ databases">
        <title>Antimicrobial susceptibility and clonality of vaginal-derived multi-drug resistant Mobiluncus isolates in China.</title>
        <authorList>
            <person name="Zhang X."/>
        </authorList>
    </citation>
    <scope>NUCLEOTIDE SEQUENCE [LARGE SCALE GENOMIC DNA]</scope>
    <source>
        <strain evidence="10 11">13</strain>
    </source>
</reference>
<dbReference type="InterPro" id="IPR036640">
    <property type="entry name" value="ABC1_TM_sf"/>
</dbReference>
<evidence type="ECO:0000256" key="5">
    <source>
        <dbReference type="ARBA" id="ARBA00022989"/>
    </source>
</evidence>
<evidence type="ECO:0000313" key="11">
    <source>
        <dbReference type="Proteomes" id="UP000578252"/>
    </source>
</evidence>
<comment type="subcellular location">
    <subcellularLocation>
        <location evidence="1">Cell membrane</location>
        <topology evidence="1">Multi-pass membrane protein</topology>
    </subcellularLocation>
</comment>
<proteinExistence type="predicted"/>
<dbReference type="PANTHER" id="PTHR43394">
    <property type="entry name" value="ATP-DEPENDENT PERMEASE MDL1, MITOCHONDRIAL"/>
    <property type="match status" value="1"/>
</dbReference>
<organism evidence="10 11">
    <name type="scientific">Mobiluncus mulieris</name>
    <dbReference type="NCBI Taxonomy" id="2052"/>
    <lineage>
        <taxon>Bacteria</taxon>
        <taxon>Bacillati</taxon>
        <taxon>Actinomycetota</taxon>
        <taxon>Actinomycetes</taxon>
        <taxon>Actinomycetales</taxon>
        <taxon>Actinomycetaceae</taxon>
        <taxon>Mobiluncus</taxon>
    </lineage>
</organism>
<dbReference type="InterPro" id="IPR014223">
    <property type="entry name" value="ABC_CydC/D"/>
</dbReference>
<dbReference type="SMART" id="SM00382">
    <property type="entry name" value="AAA"/>
    <property type="match status" value="1"/>
</dbReference>
<dbReference type="RefSeq" id="WP_169771673.1">
    <property type="nucleotide sequence ID" value="NZ_JABCUR010000002.1"/>
</dbReference>
<keyword evidence="3" id="KW-0547">Nucleotide-binding</keyword>
<evidence type="ECO:0000256" key="2">
    <source>
        <dbReference type="ARBA" id="ARBA00022692"/>
    </source>
</evidence>
<dbReference type="InterPro" id="IPR003593">
    <property type="entry name" value="AAA+_ATPase"/>
</dbReference>
<dbReference type="PROSITE" id="PS00211">
    <property type="entry name" value="ABC_TRANSPORTER_1"/>
    <property type="match status" value="1"/>
</dbReference>
<evidence type="ECO:0000256" key="4">
    <source>
        <dbReference type="ARBA" id="ARBA00022840"/>
    </source>
</evidence>
<accession>A0A7Y0U0G3</accession>
<name>A0A7Y0U0G3_9ACTO</name>
<dbReference type="InterPro" id="IPR003439">
    <property type="entry name" value="ABC_transporter-like_ATP-bd"/>
</dbReference>
<dbReference type="SUPFAM" id="SSF90123">
    <property type="entry name" value="ABC transporter transmembrane region"/>
    <property type="match status" value="1"/>
</dbReference>
<evidence type="ECO:0000256" key="7">
    <source>
        <dbReference type="SAM" id="Phobius"/>
    </source>
</evidence>
<dbReference type="GO" id="GO:0005524">
    <property type="term" value="F:ATP binding"/>
    <property type="evidence" value="ECO:0007669"/>
    <property type="project" value="UniProtKB-KW"/>
</dbReference>
<dbReference type="AlphaFoldDB" id="A0A7Y0U0G3"/>
<evidence type="ECO:0000259" key="8">
    <source>
        <dbReference type="PROSITE" id="PS50893"/>
    </source>
</evidence>
<dbReference type="CDD" id="cd03228">
    <property type="entry name" value="ABCC_MRP_Like"/>
    <property type="match status" value="1"/>
</dbReference>
<dbReference type="PANTHER" id="PTHR43394:SF1">
    <property type="entry name" value="ATP-BINDING CASSETTE SUB-FAMILY B MEMBER 10, MITOCHONDRIAL"/>
    <property type="match status" value="1"/>
</dbReference>
<dbReference type="GO" id="GO:0016887">
    <property type="term" value="F:ATP hydrolysis activity"/>
    <property type="evidence" value="ECO:0007669"/>
    <property type="project" value="InterPro"/>
</dbReference>
<keyword evidence="6 7" id="KW-0472">Membrane</keyword>
<dbReference type="Proteomes" id="UP000578252">
    <property type="component" value="Unassembled WGS sequence"/>
</dbReference>
<protein>
    <submittedName>
        <fullName evidence="10">Thiol reductant ABC exporter subunit CydC</fullName>
    </submittedName>
</protein>
<dbReference type="NCBIfam" id="TIGR02868">
    <property type="entry name" value="CydC"/>
    <property type="match status" value="1"/>
</dbReference>
<dbReference type="GO" id="GO:0045454">
    <property type="term" value="P:cell redox homeostasis"/>
    <property type="evidence" value="ECO:0007669"/>
    <property type="project" value="InterPro"/>
</dbReference>
<dbReference type="Pfam" id="PF00664">
    <property type="entry name" value="ABC_membrane"/>
    <property type="match status" value="1"/>
</dbReference>
<feature type="domain" description="ABC transmembrane type-1" evidence="9">
    <location>
        <begin position="42"/>
        <end position="294"/>
    </location>
</feature>
<dbReference type="InterPro" id="IPR017871">
    <property type="entry name" value="ABC_transporter-like_CS"/>
</dbReference>
<keyword evidence="4" id="KW-0067">ATP-binding</keyword>
<evidence type="ECO:0000259" key="9">
    <source>
        <dbReference type="PROSITE" id="PS50929"/>
    </source>
</evidence>
<feature type="transmembrane region" description="Helical" evidence="7">
    <location>
        <begin position="41"/>
        <end position="66"/>
    </location>
</feature>
<sequence>MNRLQKTTKKTVKVSPFMTRQEIRSLKLTYRMMHLKHGNMSLAIGLGVLTLVSAIGLSVIAAWMIARASQPDALWMDLAITAVCVRMFGIGRALFRYLERLASHKVALVGVANLRHTVYRILADRPTNNIAALRRGEILARTGGDVDSVGDFVVKSVLPVTVTAITGLGTVILFAFYSPLAALALALCLLLAGVVGPMLTIRSARIAELAAQHAQIELSASAQTLLMNAPELAVSGRLTEAKEHLESVEQDIQALKDQAARPAAIASFIDNFAMGLAVLCGFLIGTPLVLSGQLWDVNLAILVLAPLAAFEGTAQLAPAAVQLVSSGAATSRLVELMGGEKSVEAALERIQREDQEEALTASHPVVVIPSDEADTSGAKKSGSTAATDTASTVEIEPVLVAQDLAIGWPGGPVVAHGINLELRPGKALAVVGQSGIGKSTLLYTLAGLIQPVSGALTLGGKPLSEIPREDVATTIIMTAEDAHIFQTSVLENIRVSRNNVGLVEAEKLMIQAGMGTWLQAAPHGLETTLGMDGAALSGGERRRILLARALASPARLLALDEPGEHLDGEMADQLVGDLLTTGKSGERGVLLVTHRLSALGAADEVLVMAKTETEGTTEVIARGTHAELVERQAEYRWALEQEKTYV</sequence>
<dbReference type="PROSITE" id="PS50893">
    <property type="entry name" value="ABC_TRANSPORTER_2"/>
    <property type="match status" value="1"/>
</dbReference>
<dbReference type="GO" id="GO:0034775">
    <property type="term" value="P:glutathione transmembrane transport"/>
    <property type="evidence" value="ECO:0007669"/>
    <property type="project" value="InterPro"/>
</dbReference>
<dbReference type="Gene3D" id="3.40.50.300">
    <property type="entry name" value="P-loop containing nucleotide triphosphate hydrolases"/>
    <property type="match status" value="1"/>
</dbReference>